<feature type="transmembrane region" description="Helical" evidence="12">
    <location>
        <begin position="105"/>
        <end position="126"/>
    </location>
</feature>
<protein>
    <recommendedName>
        <fullName evidence="4">Heme exporter protein B</fullName>
    </recommendedName>
</protein>
<keyword evidence="5" id="KW-0813">Transport</keyword>
<dbReference type="GO" id="GO:0005886">
    <property type="term" value="C:plasma membrane"/>
    <property type="evidence" value="ECO:0007669"/>
    <property type="project" value="UniProtKB-SubCell"/>
</dbReference>
<dbReference type="PRINTS" id="PR01414">
    <property type="entry name" value="CCMBBIOGNSIS"/>
</dbReference>
<comment type="caution">
    <text evidence="13">The sequence shown here is derived from an EMBL/GenBank/DDBJ whole genome shotgun (WGS) entry which is preliminary data.</text>
</comment>
<evidence type="ECO:0000256" key="2">
    <source>
        <dbReference type="ARBA" id="ARBA00004429"/>
    </source>
</evidence>
<keyword evidence="11 12" id="KW-0472">Membrane</keyword>
<accession>T1AYI0</accession>
<sequence length="180" mass="19044">MSAANLGGAFRTMLVRDLLLAWRRRGDAMLPVLYAIIVATLFPFALGPEHALLARIAGGVVLVTVLLAMLLALDNVFRGDLDDGALEQMLLAPQPLSLLLAARMLAYWLVTALPLLLVAPVLAYMLGLEPAAQPVLLLALLLATPLLALLGIVLTALTAGTRRSGMSFVADVVAIGRSDR</sequence>
<dbReference type="EMBL" id="AUZX01006062">
    <property type="protein sequence ID" value="EQD65656.1"/>
    <property type="molecule type" value="Genomic_DNA"/>
</dbReference>
<evidence type="ECO:0000256" key="4">
    <source>
        <dbReference type="ARBA" id="ARBA00016452"/>
    </source>
</evidence>
<dbReference type="GO" id="GO:1903607">
    <property type="term" value="P:cytochrome c biosynthetic process"/>
    <property type="evidence" value="ECO:0007669"/>
    <property type="project" value="TreeGrafter"/>
</dbReference>
<comment type="function">
    <text evidence="1">Required for the export of heme to the periplasm for the biogenesis of c-type cytochromes.</text>
</comment>
<organism evidence="13">
    <name type="scientific">mine drainage metagenome</name>
    <dbReference type="NCBI Taxonomy" id="410659"/>
    <lineage>
        <taxon>unclassified sequences</taxon>
        <taxon>metagenomes</taxon>
        <taxon>ecological metagenomes</taxon>
    </lineage>
</organism>
<evidence type="ECO:0000256" key="7">
    <source>
        <dbReference type="ARBA" id="ARBA00022519"/>
    </source>
</evidence>
<dbReference type="InterPro" id="IPR003544">
    <property type="entry name" value="Cyt_c_biogenesis_CcmB"/>
</dbReference>
<reference evidence="13" key="1">
    <citation type="submission" date="2013-08" db="EMBL/GenBank/DDBJ databases">
        <authorList>
            <person name="Mendez C."/>
            <person name="Richter M."/>
            <person name="Ferrer M."/>
            <person name="Sanchez J."/>
        </authorList>
    </citation>
    <scope>NUCLEOTIDE SEQUENCE</scope>
</reference>
<reference evidence="13" key="2">
    <citation type="journal article" date="2014" name="ISME J.">
        <title>Microbial stratification in low pH oxic and suboxic macroscopic growths along an acid mine drainage.</title>
        <authorList>
            <person name="Mendez-Garcia C."/>
            <person name="Mesa V."/>
            <person name="Sprenger R.R."/>
            <person name="Richter M."/>
            <person name="Diez M.S."/>
            <person name="Solano J."/>
            <person name="Bargiela R."/>
            <person name="Golyshina O.V."/>
            <person name="Manteca A."/>
            <person name="Ramos J.L."/>
            <person name="Gallego J.R."/>
            <person name="Llorente I."/>
            <person name="Martins Dos Santos V.A."/>
            <person name="Jensen O.N."/>
            <person name="Pelaez A.I."/>
            <person name="Sanchez J."/>
            <person name="Ferrer M."/>
        </authorList>
    </citation>
    <scope>NUCLEOTIDE SEQUENCE</scope>
</reference>
<dbReference type="GO" id="GO:0017004">
    <property type="term" value="P:cytochrome complex assembly"/>
    <property type="evidence" value="ECO:0007669"/>
    <property type="project" value="UniProtKB-KW"/>
</dbReference>
<gene>
    <name evidence="13" type="ORF">B1A_08488</name>
</gene>
<dbReference type="PIRSF" id="PIRSF002764">
    <property type="entry name" value="CcmB"/>
    <property type="match status" value="1"/>
</dbReference>
<evidence type="ECO:0000256" key="6">
    <source>
        <dbReference type="ARBA" id="ARBA00022475"/>
    </source>
</evidence>
<keyword evidence="7" id="KW-0997">Cell inner membrane</keyword>
<dbReference type="InterPro" id="IPR026031">
    <property type="entry name" value="Cyt_c_CcmB_bac"/>
</dbReference>
<keyword evidence="10 12" id="KW-1133">Transmembrane helix</keyword>
<comment type="subcellular location">
    <subcellularLocation>
        <location evidence="2">Cell inner membrane</location>
        <topology evidence="2">Multi-pass membrane protein</topology>
    </subcellularLocation>
</comment>
<name>T1AYI0_9ZZZZ</name>
<proteinExistence type="inferred from homology"/>
<evidence type="ECO:0000256" key="11">
    <source>
        <dbReference type="ARBA" id="ARBA00023136"/>
    </source>
</evidence>
<comment type="similarity">
    <text evidence="3">Belongs to the CcmB/CycW/HelB family.</text>
</comment>
<keyword evidence="8 12" id="KW-0812">Transmembrane</keyword>
<keyword evidence="6" id="KW-1003">Cell membrane</keyword>
<evidence type="ECO:0000256" key="10">
    <source>
        <dbReference type="ARBA" id="ARBA00022989"/>
    </source>
</evidence>
<dbReference type="AlphaFoldDB" id="T1AYI0"/>
<dbReference type="GO" id="GO:0015232">
    <property type="term" value="F:heme transmembrane transporter activity"/>
    <property type="evidence" value="ECO:0007669"/>
    <property type="project" value="InterPro"/>
</dbReference>
<evidence type="ECO:0000256" key="9">
    <source>
        <dbReference type="ARBA" id="ARBA00022748"/>
    </source>
</evidence>
<keyword evidence="9" id="KW-0201">Cytochrome c-type biogenesis</keyword>
<evidence type="ECO:0000256" key="5">
    <source>
        <dbReference type="ARBA" id="ARBA00022448"/>
    </source>
</evidence>
<evidence type="ECO:0000256" key="8">
    <source>
        <dbReference type="ARBA" id="ARBA00022692"/>
    </source>
</evidence>
<evidence type="ECO:0000256" key="12">
    <source>
        <dbReference type="SAM" id="Phobius"/>
    </source>
</evidence>
<feature type="transmembrane region" description="Helical" evidence="12">
    <location>
        <begin position="28"/>
        <end position="46"/>
    </location>
</feature>
<evidence type="ECO:0000256" key="3">
    <source>
        <dbReference type="ARBA" id="ARBA00010544"/>
    </source>
</evidence>
<feature type="non-terminal residue" evidence="13">
    <location>
        <position position="180"/>
    </location>
</feature>
<dbReference type="Pfam" id="PF03379">
    <property type="entry name" value="CcmB"/>
    <property type="match status" value="1"/>
</dbReference>
<dbReference type="PANTHER" id="PTHR30070:SF1">
    <property type="entry name" value="CYTOCHROME C BIOGENESIS B-RELATED"/>
    <property type="match status" value="1"/>
</dbReference>
<evidence type="ECO:0000256" key="1">
    <source>
        <dbReference type="ARBA" id="ARBA00002442"/>
    </source>
</evidence>
<evidence type="ECO:0000313" key="13">
    <source>
        <dbReference type="EMBL" id="EQD65656.1"/>
    </source>
</evidence>
<feature type="transmembrane region" description="Helical" evidence="12">
    <location>
        <begin position="52"/>
        <end position="73"/>
    </location>
</feature>
<dbReference type="PANTHER" id="PTHR30070">
    <property type="entry name" value="HEME EXPORTER PROTEIN B"/>
    <property type="match status" value="1"/>
</dbReference>
<feature type="transmembrane region" description="Helical" evidence="12">
    <location>
        <begin position="132"/>
        <end position="157"/>
    </location>
</feature>